<keyword evidence="5" id="KW-1185">Reference proteome</keyword>
<dbReference type="Proteomes" id="UP000527355">
    <property type="component" value="Unassembled WGS sequence"/>
</dbReference>
<feature type="chain" id="PRO_5029450289" description="LY6/PLAUR domain containing 4" evidence="3">
    <location>
        <begin position="21"/>
        <end position="414"/>
    </location>
</feature>
<evidence type="ECO:0008006" key="6">
    <source>
        <dbReference type="Google" id="ProtNLM"/>
    </source>
</evidence>
<dbReference type="PANTHER" id="PTHR20914">
    <property type="entry name" value="LY6/PLAUR DOMAIN-CONTAINING PROTEIN 8"/>
    <property type="match status" value="1"/>
</dbReference>
<evidence type="ECO:0000256" key="1">
    <source>
        <dbReference type="ARBA" id="ARBA00004613"/>
    </source>
</evidence>
<evidence type="ECO:0000256" key="2">
    <source>
        <dbReference type="ARBA" id="ARBA00022525"/>
    </source>
</evidence>
<evidence type="ECO:0000313" key="4">
    <source>
        <dbReference type="EMBL" id="KAF6285874.1"/>
    </source>
</evidence>
<dbReference type="Gene3D" id="2.10.60.10">
    <property type="entry name" value="CD59"/>
    <property type="match status" value="2"/>
</dbReference>
<dbReference type="AlphaFoldDB" id="A0A7J7SC15"/>
<accession>A0A7J7SC15</accession>
<keyword evidence="2" id="KW-0964">Secreted</keyword>
<comment type="caution">
    <text evidence="4">The sequence shown here is derived from an EMBL/GenBank/DDBJ whole genome shotgun (WGS) entry which is preliminary data.</text>
</comment>
<gene>
    <name evidence="4" type="ORF">mMyoMyo1_009445</name>
</gene>
<dbReference type="InterPro" id="IPR050918">
    <property type="entry name" value="CNF-like_PLA2_Inhibitor"/>
</dbReference>
<dbReference type="VEuPathDB" id="HostDB:LOC118674701"/>
<reference evidence="4 5" key="1">
    <citation type="journal article" date="2020" name="Nature">
        <title>Six reference-quality genomes reveal evolution of bat adaptations.</title>
        <authorList>
            <person name="Jebb D."/>
            <person name="Huang Z."/>
            <person name="Pippel M."/>
            <person name="Hughes G.M."/>
            <person name="Lavrichenko K."/>
            <person name="Devanna P."/>
            <person name="Winkler S."/>
            <person name="Jermiin L.S."/>
            <person name="Skirmuntt E.C."/>
            <person name="Katzourakis A."/>
            <person name="Burkitt-Gray L."/>
            <person name="Ray D.A."/>
            <person name="Sullivan K.A.M."/>
            <person name="Roscito J.G."/>
            <person name="Kirilenko B.M."/>
            <person name="Davalos L.M."/>
            <person name="Corthals A.P."/>
            <person name="Power M.L."/>
            <person name="Jones G."/>
            <person name="Ransome R.D."/>
            <person name="Dechmann D.K.N."/>
            <person name="Locatelli A.G."/>
            <person name="Puechmaille S.J."/>
            <person name="Fedrigo O."/>
            <person name="Jarvis E.D."/>
            <person name="Hiller M."/>
            <person name="Vernes S.C."/>
            <person name="Myers E.W."/>
            <person name="Teeling E.C."/>
        </authorList>
    </citation>
    <scope>NUCLEOTIDE SEQUENCE [LARGE SCALE GENOMIC DNA]</scope>
    <source>
        <strain evidence="4">MMyoMyo1</strain>
        <tissue evidence="4">Flight muscle</tissue>
    </source>
</reference>
<feature type="signal peptide" evidence="3">
    <location>
        <begin position="1"/>
        <end position="20"/>
    </location>
</feature>
<keyword evidence="3" id="KW-0732">Signal</keyword>
<evidence type="ECO:0000313" key="5">
    <source>
        <dbReference type="Proteomes" id="UP000527355"/>
    </source>
</evidence>
<protein>
    <recommendedName>
        <fullName evidence="6">LY6/PLAUR domain containing 4</fullName>
    </recommendedName>
</protein>
<organism evidence="4 5">
    <name type="scientific">Myotis myotis</name>
    <name type="common">Greater mouse-eared bat</name>
    <name type="synonym">Vespertilio myotis</name>
    <dbReference type="NCBI Taxonomy" id="51298"/>
    <lineage>
        <taxon>Eukaryota</taxon>
        <taxon>Metazoa</taxon>
        <taxon>Chordata</taxon>
        <taxon>Craniata</taxon>
        <taxon>Vertebrata</taxon>
        <taxon>Euteleostomi</taxon>
        <taxon>Mammalia</taxon>
        <taxon>Eutheria</taxon>
        <taxon>Laurasiatheria</taxon>
        <taxon>Chiroptera</taxon>
        <taxon>Yangochiroptera</taxon>
        <taxon>Vespertilionidae</taxon>
        <taxon>Myotis</taxon>
    </lineage>
</organism>
<evidence type="ECO:0000256" key="3">
    <source>
        <dbReference type="SAM" id="SignalP"/>
    </source>
</evidence>
<dbReference type="EMBL" id="JABWUV010000019">
    <property type="protein sequence ID" value="KAF6285874.1"/>
    <property type="molecule type" value="Genomic_DNA"/>
</dbReference>
<name>A0A7J7SC15_MYOMY</name>
<dbReference type="SUPFAM" id="SSF57302">
    <property type="entry name" value="Snake toxin-like"/>
    <property type="match status" value="2"/>
</dbReference>
<dbReference type="PANTHER" id="PTHR20914:SF9">
    <property type="entry name" value="COILED, ISOFORM A"/>
    <property type="match status" value="1"/>
</dbReference>
<dbReference type="InterPro" id="IPR045860">
    <property type="entry name" value="Snake_toxin-like_sf"/>
</dbReference>
<comment type="subcellular location">
    <subcellularLocation>
        <location evidence="1">Secreted</location>
    </subcellularLocation>
</comment>
<dbReference type="GO" id="GO:0005576">
    <property type="term" value="C:extracellular region"/>
    <property type="evidence" value="ECO:0007669"/>
    <property type="project" value="UniProtKB-SubCell"/>
</dbReference>
<dbReference type="CDD" id="cd23572">
    <property type="entry name" value="TFP_LU_ECD_PINLYP_rpt2"/>
    <property type="match status" value="1"/>
</dbReference>
<sequence>MLRLLPALALLGALAAPAGTSVTCPACSLPGNCREAVCPPAQDSCLFRQMQLENGTLIKNGSCVAPRECPEGVYALTYAPNSSLSTACCDNNCSRVARPEEVQPNGVKCHYCSGNRSAPCDSLSVMNCTGHQTACVTLKGTWDRGGPPMLKGCATPALCNLPVNSTLGPEAFGFHLTARPECYHEAPPTQPGTRATLTYSKAKATTCFTCSDSDHCRPFSCPAERSYCLQTAGILALGEGDSVAWRNGSCVASKDCKFDNPISALTYSIGFGFWVNTTCCQGSCPEPTLPATLPASRTLSKFLCPTCAEGHLGLCNSSLYMQCPRGETTCVQLDLVSEEGGRNLSVRGCGSRDLCSAPQGTEGLRALPGHRLARRPDCSSGKRAVIDSSSSSGAAPGPRLALPALVALVARALA</sequence>
<proteinExistence type="predicted"/>